<dbReference type="AlphaFoldDB" id="A0A915EBV6"/>
<keyword evidence="1" id="KW-1185">Reference proteome</keyword>
<organism evidence="1 2">
    <name type="scientific">Ditylenchus dipsaci</name>
    <dbReference type="NCBI Taxonomy" id="166011"/>
    <lineage>
        <taxon>Eukaryota</taxon>
        <taxon>Metazoa</taxon>
        <taxon>Ecdysozoa</taxon>
        <taxon>Nematoda</taxon>
        <taxon>Chromadorea</taxon>
        <taxon>Rhabditida</taxon>
        <taxon>Tylenchina</taxon>
        <taxon>Tylenchomorpha</taxon>
        <taxon>Sphaerularioidea</taxon>
        <taxon>Anguinidae</taxon>
        <taxon>Anguininae</taxon>
        <taxon>Ditylenchus</taxon>
    </lineage>
</organism>
<reference evidence="2" key="1">
    <citation type="submission" date="2022-11" db="UniProtKB">
        <authorList>
            <consortium name="WormBaseParasite"/>
        </authorList>
    </citation>
    <scope>IDENTIFICATION</scope>
</reference>
<name>A0A915EBV6_9BILA</name>
<dbReference type="WBParaSite" id="jg4204">
    <property type="protein sequence ID" value="jg4204"/>
    <property type="gene ID" value="jg4204"/>
</dbReference>
<protein>
    <submittedName>
        <fullName evidence="2">Uncharacterized protein</fullName>
    </submittedName>
</protein>
<accession>A0A915EBV6</accession>
<evidence type="ECO:0000313" key="1">
    <source>
        <dbReference type="Proteomes" id="UP000887574"/>
    </source>
</evidence>
<sequence>MKSYDYQQIDGNGVFSIVSEEEPPTPAGYVPMWKVQSPKQMNSEIEQAKQPGIEPVKQPEVEPVNQREVNTAKQLEVEPANQHEVEPVKQLEVKTAKQPEIEPVKQPEVKPVKQPEVETVKQPEVMQADVIKLDEEINKMEDILAYTRLQFPENHFVVVQSLRLLDAMKVKKNRLSKRTIV</sequence>
<proteinExistence type="predicted"/>
<evidence type="ECO:0000313" key="2">
    <source>
        <dbReference type="WBParaSite" id="jg4204"/>
    </source>
</evidence>
<dbReference type="Proteomes" id="UP000887574">
    <property type="component" value="Unplaced"/>
</dbReference>